<evidence type="ECO:0000313" key="1">
    <source>
        <dbReference type="EMBL" id="KAG5627663.1"/>
    </source>
</evidence>
<sequence length="240" mass="27386">MLHTITRRCPHQSSLYTITPNVNIVSLISPGTCIHPDTTEMAAETELAKQSLLINNIPKNSVDFVMRVLVIRRGSIIPYKNSRNEGTFRTIILVDEEGTKIQATLFNKHIETWKDSLKPNKNNTIIQETEHAVSTHKFSDGFLSLEHADKLPNGTILVSGESSFKMLIPKDGNSCYKSLVSCNAAHNRHVYIEKMMYYLFTYNNYFKDGTYIRHSTGDFAENYFAHSSKSRKTISLYRLM</sequence>
<keyword evidence="2" id="KW-1185">Reference proteome</keyword>
<reference evidence="1 2" key="1">
    <citation type="submission" date="2020-09" db="EMBL/GenBank/DDBJ databases">
        <title>De no assembly of potato wild relative species, Solanum commersonii.</title>
        <authorList>
            <person name="Cho K."/>
        </authorList>
    </citation>
    <scope>NUCLEOTIDE SEQUENCE [LARGE SCALE GENOMIC DNA]</scope>
    <source>
        <strain evidence="1">LZ3.2</strain>
        <tissue evidence="1">Leaf</tissue>
    </source>
</reference>
<organism evidence="1 2">
    <name type="scientific">Solanum commersonii</name>
    <name type="common">Commerson's wild potato</name>
    <name type="synonym">Commerson's nightshade</name>
    <dbReference type="NCBI Taxonomy" id="4109"/>
    <lineage>
        <taxon>Eukaryota</taxon>
        <taxon>Viridiplantae</taxon>
        <taxon>Streptophyta</taxon>
        <taxon>Embryophyta</taxon>
        <taxon>Tracheophyta</taxon>
        <taxon>Spermatophyta</taxon>
        <taxon>Magnoliopsida</taxon>
        <taxon>eudicotyledons</taxon>
        <taxon>Gunneridae</taxon>
        <taxon>Pentapetalae</taxon>
        <taxon>asterids</taxon>
        <taxon>lamiids</taxon>
        <taxon>Solanales</taxon>
        <taxon>Solanaceae</taxon>
        <taxon>Solanoideae</taxon>
        <taxon>Solaneae</taxon>
        <taxon>Solanum</taxon>
    </lineage>
</organism>
<protein>
    <submittedName>
        <fullName evidence="1">Uncharacterized protein</fullName>
    </submittedName>
</protein>
<dbReference type="Gene3D" id="2.40.50.140">
    <property type="entry name" value="Nucleic acid-binding proteins"/>
    <property type="match status" value="1"/>
</dbReference>
<proteinExistence type="predicted"/>
<dbReference type="SUPFAM" id="SSF50249">
    <property type="entry name" value="Nucleic acid-binding proteins"/>
    <property type="match status" value="1"/>
</dbReference>
<accession>A0A9J6AU32</accession>
<dbReference type="EMBL" id="JACXVP010000002">
    <property type="protein sequence ID" value="KAG5627663.1"/>
    <property type="molecule type" value="Genomic_DNA"/>
</dbReference>
<dbReference type="Proteomes" id="UP000824120">
    <property type="component" value="Chromosome 2"/>
</dbReference>
<dbReference type="InterPro" id="IPR012340">
    <property type="entry name" value="NA-bd_OB-fold"/>
</dbReference>
<evidence type="ECO:0000313" key="2">
    <source>
        <dbReference type="Proteomes" id="UP000824120"/>
    </source>
</evidence>
<name>A0A9J6AU32_SOLCO</name>
<dbReference type="AlphaFoldDB" id="A0A9J6AU32"/>
<comment type="caution">
    <text evidence="1">The sequence shown here is derived from an EMBL/GenBank/DDBJ whole genome shotgun (WGS) entry which is preliminary data.</text>
</comment>
<gene>
    <name evidence="1" type="ORF">H5410_012881</name>
</gene>